<protein>
    <submittedName>
        <fullName evidence="5">FAD-dependent oxidoreductase</fullName>
    </submittedName>
</protein>
<keyword evidence="1" id="KW-0479">Metal-binding</keyword>
<dbReference type="PANTHER" id="PTHR42783:SF3">
    <property type="entry name" value="GLUTAMATE SYNTHASE [NADPH] SMALL CHAIN-RELATED"/>
    <property type="match status" value="1"/>
</dbReference>
<dbReference type="InterPro" id="IPR009051">
    <property type="entry name" value="Helical_ferredxn"/>
</dbReference>
<keyword evidence="3" id="KW-0411">Iron-sulfur</keyword>
<dbReference type="EMBL" id="DSUH01000318">
    <property type="protein sequence ID" value="HGU33896.1"/>
    <property type="molecule type" value="Genomic_DNA"/>
</dbReference>
<proteinExistence type="predicted"/>
<name>A0A7C4W1L9_9BACT</name>
<dbReference type="Pfam" id="PF07992">
    <property type="entry name" value="Pyr_redox_2"/>
    <property type="match status" value="2"/>
</dbReference>
<feature type="domain" description="4Fe-4S ferredoxin-type" evidence="4">
    <location>
        <begin position="39"/>
        <end position="69"/>
    </location>
</feature>
<dbReference type="SUPFAM" id="SSF51905">
    <property type="entry name" value="FAD/NAD(P)-binding domain"/>
    <property type="match status" value="1"/>
</dbReference>
<evidence type="ECO:0000259" key="4">
    <source>
        <dbReference type="PROSITE" id="PS51379"/>
    </source>
</evidence>
<dbReference type="InterPro" id="IPR036188">
    <property type="entry name" value="FAD/NAD-bd_sf"/>
</dbReference>
<dbReference type="InterPro" id="IPR023753">
    <property type="entry name" value="FAD/NAD-binding_dom"/>
</dbReference>
<dbReference type="GO" id="GO:0046872">
    <property type="term" value="F:metal ion binding"/>
    <property type="evidence" value="ECO:0007669"/>
    <property type="project" value="UniProtKB-KW"/>
</dbReference>
<dbReference type="PROSITE" id="PS51379">
    <property type="entry name" value="4FE4S_FER_2"/>
    <property type="match status" value="3"/>
</dbReference>
<dbReference type="GO" id="GO:0051536">
    <property type="term" value="F:iron-sulfur cluster binding"/>
    <property type="evidence" value="ECO:0007669"/>
    <property type="project" value="UniProtKB-KW"/>
</dbReference>
<dbReference type="SUPFAM" id="SSF51971">
    <property type="entry name" value="Nucleotide-binding domain"/>
    <property type="match status" value="2"/>
</dbReference>
<evidence type="ECO:0000256" key="1">
    <source>
        <dbReference type="ARBA" id="ARBA00022723"/>
    </source>
</evidence>
<dbReference type="Pfam" id="PF00037">
    <property type="entry name" value="Fer4"/>
    <property type="match status" value="2"/>
</dbReference>
<reference evidence="5" key="1">
    <citation type="journal article" date="2020" name="mSystems">
        <title>Genome- and Community-Level Interaction Insights into Carbon Utilization and Element Cycling Functions of Hydrothermarchaeota in Hydrothermal Sediment.</title>
        <authorList>
            <person name="Zhou Z."/>
            <person name="Liu Y."/>
            <person name="Xu W."/>
            <person name="Pan J."/>
            <person name="Luo Z.H."/>
            <person name="Li M."/>
        </authorList>
    </citation>
    <scope>NUCLEOTIDE SEQUENCE [LARGE SCALE GENOMIC DNA]</scope>
    <source>
        <strain evidence="5">SpSt-477</strain>
    </source>
</reference>
<dbReference type="Gene3D" id="3.30.70.20">
    <property type="match status" value="1"/>
</dbReference>
<dbReference type="GO" id="GO:0016491">
    <property type="term" value="F:oxidoreductase activity"/>
    <property type="evidence" value="ECO:0007669"/>
    <property type="project" value="InterPro"/>
</dbReference>
<dbReference type="SUPFAM" id="SSF54862">
    <property type="entry name" value="4Fe-4S ferredoxins"/>
    <property type="match status" value="1"/>
</dbReference>
<feature type="domain" description="4Fe-4S ferredoxin-type" evidence="4">
    <location>
        <begin position="1372"/>
        <end position="1401"/>
    </location>
</feature>
<dbReference type="InterPro" id="IPR017900">
    <property type="entry name" value="4Fe4S_Fe_S_CS"/>
</dbReference>
<dbReference type="Gene3D" id="3.50.50.60">
    <property type="entry name" value="FAD/NAD(P)-binding domain"/>
    <property type="match status" value="3"/>
</dbReference>
<evidence type="ECO:0000256" key="3">
    <source>
        <dbReference type="ARBA" id="ARBA00023014"/>
    </source>
</evidence>
<dbReference type="InterPro" id="IPR017896">
    <property type="entry name" value="4Fe4S_Fe-S-bd"/>
</dbReference>
<sequence length="1418" mass="154387">MISPKLVEVGRHLNIELLTQTELLELQGEPGAFTAKLRKKPRYIDLSKCTSCGECAKVCPISLPDAYNRNLSTRQAAYKQYAQAIPGAYAITKRGTAPCKATCPAHVGVQGFIALITAGKYREALELFKEVHPFPGVCGRVCHHPCESACTRNAVDEPLGIMNLHRFLADVDSKSPNRYIPTIKAKKDEKVAIIGAGPAGLTAAYFLAIEGYTVTVFEKLPVLGGMLTVGIPSYRLPRDIIESEIDVIRKLGVEFRTGVEIGKDITIAQLRAQGYKAFFVAIGAHECKRLGIPGEDLKGVYPGVEFLREVNLGNRISLGDRVAVIGGGNVAMDSVRTALRTGSKNPFILYRRSMEEMPASREEIAECREEGIDILCLTHPVRIIGDDSGTVRAVECIRMELGEPDASGRRRPLPVKGSEFVIDVDAVIPAIGQESDWACLTEECSCSLTGWKTMQVDPVTLQSDDPDIFSGGDAVSGPRTVVEAIAAGREAAVSIDRFIRGVDLKEGRTKDWSAVENVPTENVPHRPRTAMPHLPVDQRLGTFNEVQLGYDETQSRSEAERCLACGVCSECYQCVKACLAGAVDHEQQVEEVELSVGSVILCPGSEAYDPTPLRQFYHYGKNPNVMTSIEFERILSASGPTMGHLVRLSDHQEPKRIAWLQCVGSRDVNRCGNGYCSSVCCMYAIKEAMIAKEHAGGDLDCVVFNMDIRSFGKDYEKYFNRAKEKAGVRFVKARIHTMEEEPGTGNLIVRYVDESGAIQEEVFDLVVLSVGLQIPQSTLDLAKRLGIEVLPSRFALTRPFEPVASSRPGVYIGGVFQGPKDIPSSVTEASAAACAAGARLAPARNTCSKTVTIPDEIPVAGEIPRIGVFVCNCGINIAGVVNVPEVQAYAATLPGVVYSGQNLFTCSQDAQDQMKEIIREKRLNRIVVASCSPKTHEPIFMDTLQACGLNKYLFEMANIRNQDSWIHSGDPEGATEKAKDLVRMAVARAASLNPLQEKCIPVNKRALVVGGGPAGMTAALGMADQGFEVVLVEKEAELGGMARRLTKTIEGEDIQGWLADLVRKTKSHPLIQVLTQSLVVGFTGFKGNFTTELLVGPGMYERKVDHGAIILATGAVEYRPKEFLYGQDPRVMTQVELAQKLETEGKADYDSVVMIQCVGSRNDENPNCSRICCQSAIKNALHIKHLHPDTAVYVLYRDIRTYGLLEEYFTEARKAGVMFFRYTPDAMPEVAAHAEGIDVTFTDPILNRRIRVTTDALVLSAGMVASDTEELSSIMKLARNAEGYYLEAHVKLRPVDMATDGIFICGTAHSPKLLSESISQAMAAASRATTFLSQDSLTLSAVTASVKQDLCASCLICVRSCPYGVPRINEEGVSEIDPALCHGCGICASECPAKAIELNWYEDEQLLTEIDALLEGVI</sequence>
<dbReference type="SUPFAM" id="SSF46548">
    <property type="entry name" value="alpha-helical ferredoxin"/>
    <property type="match status" value="2"/>
</dbReference>
<dbReference type="InterPro" id="IPR028261">
    <property type="entry name" value="DPD_II"/>
</dbReference>
<organism evidence="5">
    <name type="scientific">Desulfatirhabdium butyrativorans</name>
    <dbReference type="NCBI Taxonomy" id="340467"/>
    <lineage>
        <taxon>Bacteria</taxon>
        <taxon>Pseudomonadati</taxon>
        <taxon>Thermodesulfobacteriota</taxon>
        <taxon>Desulfobacteria</taxon>
        <taxon>Desulfobacterales</taxon>
        <taxon>Desulfatirhabdiaceae</taxon>
        <taxon>Desulfatirhabdium</taxon>
    </lineage>
</organism>
<dbReference type="PRINTS" id="PR00419">
    <property type="entry name" value="ADXRDTASE"/>
</dbReference>
<evidence type="ECO:0000256" key="2">
    <source>
        <dbReference type="ARBA" id="ARBA00023004"/>
    </source>
</evidence>
<gene>
    <name evidence="5" type="ORF">ENS29_13770</name>
</gene>
<feature type="domain" description="4Fe-4S ferredoxin-type" evidence="4">
    <location>
        <begin position="1342"/>
        <end position="1371"/>
    </location>
</feature>
<comment type="caution">
    <text evidence="5">The sequence shown here is derived from an EMBL/GenBank/DDBJ whole genome shotgun (WGS) entry which is preliminary data.</text>
</comment>
<keyword evidence="2" id="KW-0408">Iron</keyword>
<dbReference type="PANTHER" id="PTHR42783">
    <property type="entry name" value="GLUTAMATE SYNTHASE [NADPH] SMALL CHAIN"/>
    <property type="match status" value="1"/>
</dbReference>
<dbReference type="PROSITE" id="PS00198">
    <property type="entry name" value="4FE4S_FER_1"/>
    <property type="match status" value="2"/>
</dbReference>
<accession>A0A7C4W1L9</accession>
<evidence type="ECO:0000313" key="5">
    <source>
        <dbReference type="EMBL" id="HGU33896.1"/>
    </source>
</evidence>
<dbReference type="Gene3D" id="1.10.1060.10">
    <property type="entry name" value="Alpha-helical ferredoxin"/>
    <property type="match status" value="1"/>
</dbReference>
<dbReference type="Pfam" id="PF14691">
    <property type="entry name" value="Fer4_20"/>
    <property type="match status" value="1"/>
</dbReference>
<dbReference type="NCBIfam" id="NF009410">
    <property type="entry name" value="PRK12771.1"/>
    <property type="match status" value="1"/>
</dbReference>